<reference evidence="4" key="1">
    <citation type="journal article" date="2005" name="BMC Biol.">
        <title>The sequence of rice chromosomes 11 and 12, rich in disease resistance genes and recent gene duplications.</title>
        <authorList>
            <consortium name="The rice chromosomes 11 and 12 sequencing consortia"/>
        </authorList>
    </citation>
    <scope>NUCLEOTIDE SEQUENCE [LARGE SCALE GENOMIC DNA]</scope>
</reference>
<dbReference type="InterPro" id="IPR021109">
    <property type="entry name" value="Peptidase_aspartic_dom_sf"/>
</dbReference>
<evidence type="ECO:0000259" key="3">
    <source>
        <dbReference type="PROSITE" id="PS50158"/>
    </source>
</evidence>
<dbReference type="EMBL" id="DP000010">
    <property type="protein sequence ID" value="ABG22591.1"/>
    <property type="molecule type" value="Genomic_DNA"/>
</dbReference>
<dbReference type="InterPro" id="IPR056010">
    <property type="entry name" value="DUF7588"/>
</dbReference>
<evidence type="ECO:0000256" key="1">
    <source>
        <dbReference type="PROSITE-ProRule" id="PRU00047"/>
    </source>
</evidence>
<sequence>MTTLAPCAKHYTPKGLTTLLQTNPNNRCTTPKTLKWDEITLPEKWVLSQAVEPKSMDQSEVESLIETPDGDVEITFASKQKAFLQSRPSVSLDSRPRTKPQNVVYATYEDNSDEPSISDFDINVIELDVGFVIAIEEDEFEIDKDLLKKELRLQKNRPKMKRYFERVDEPFRLKIRELWHKEMREQRKNIFFFDWNESSQVRHFEEFFKEKNMMKKEQKSEAEDLTVIKKVSTEWETTSGNKVDSVHPPFESIQLSHNGGKACPLKSISKNTYGETAKVEHIGHLVEQQNYANISLRSLGQQTDRIETILMEGYKTGRPEVKINIPSNSQSSSSQSVSPMFVPTIDPNIKLGKQKAFGPAISEELVSELALKLNNLKVNKNINEISDNEKYDMVNKIFKPSTLTSTTRNYYPRPTYADLQFEEMPQIQNMTYYNGKEIVEWNLDGFTEYQIFTLCHQMIMYANACIANGNKEKYISGLPPLFAEKVRNSLRKEGGGSINYHYLDIGKITQKIQLVGAELCNDLKIKDQLKKQRILGKREMGDFCYQFGFQDPYVHRKRKTHSKPMTKSNDKSKMSFQATKRKPKRIYNKNIRTKDTESKETICYKCGLKGHIANRCFKSKVKKEIQALLDSESEDVKDKLEAILNNIDNDSSSDEEKNAEINCCQDSGCSCYEPDNSEEESDENILVLTSLEEFVLDTFETIQDPEEKRRVLEKFLSRVKTDKDKLKKDIQKSKFLSIDEVFKRLDEQKKKNEKPDLISLFEEQKIMKQDLEEIRKRLYMLELKEGFHMEEKDEPIQEDDQHITLIDSGADVNCIREGIIPHKYFRKAAHRIRGADGGLLTVEYQIPDTYICISEVCIKTSFLLVKNLKQDVILGTPFLSLIRPFLVTNEDIQFEIMGKQVSLRFSSNIDEILDQLVQTKREQIVNTIYLHDNSFPSYLPKSMDLTGKTSWEDRYLLKATKNFEYICKEMASQKSEWFTNMSSWRLPQLPRGHEERFNHNFRVTELQQGLLNHLWQTKNKKEKAHALNGLAYYFKNFMTSDQKIIEKRAKLQDIAHHEERLLDYREEKSRDGQDKLPMEVEQSMATDKNTKFKERQMKIFLGLQDYFFDLLEGRERNPAIRVIIYMLPLLRLDDQAISDPSYRFLVLKAEINLQRFWNLPTYNHEEISLQTIIDHGLVNSIYATLDQILQSNLGSAVKDVYRRLGHGRYRIIFSSIPPKFTPPVRPAIHYIYIMNGQFNFQEDGTSKLSDEEEEIYTTIANHENWRLFSEAAEIEEAITTDYEYQPVFQNNITRIFISKYYNQSYEYFKGAGRIIKPDFGNECSKKSYYRSLAQWFQKTEPSEIDTVQSAPIIINEDNE</sequence>
<proteinExistence type="predicted"/>
<feature type="domain" description="CCHC-type" evidence="3">
    <location>
        <begin position="603"/>
        <end position="616"/>
    </location>
</feature>
<dbReference type="CDD" id="cd00303">
    <property type="entry name" value="retropepsin_like"/>
    <property type="match status" value="1"/>
</dbReference>
<dbReference type="GO" id="GO:0003676">
    <property type="term" value="F:nucleic acid binding"/>
    <property type="evidence" value="ECO:0007669"/>
    <property type="project" value="InterPro"/>
</dbReference>
<dbReference type="PANTHER" id="PTHR33054">
    <property type="entry name" value="CCHC-TYPE DOMAIN-CONTAINING PROTEIN"/>
    <property type="match status" value="1"/>
</dbReference>
<keyword evidence="1" id="KW-0479">Metal-binding</keyword>
<dbReference type="Pfam" id="PF24925">
    <property type="entry name" value="DUF7746"/>
    <property type="match status" value="1"/>
</dbReference>
<feature type="region of interest" description="Disordered" evidence="2">
    <location>
        <begin position="556"/>
        <end position="579"/>
    </location>
</feature>
<protein>
    <submittedName>
        <fullName evidence="4">Zinc knuckle family protein</fullName>
    </submittedName>
</protein>
<dbReference type="PANTHER" id="PTHR33054:SF9">
    <property type="entry name" value="CCHC-TYPE DOMAIN-CONTAINING PROTEIN"/>
    <property type="match status" value="1"/>
</dbReference>
<dbReference type="PROSITE" id="PS50158">
    <property type="entry name" value="ZF_CCHC"/>
    <property type="match status" value="1"/>
</dbReference>
<organism evidence="4">
    <name type="scientific">Oryza sativa subsp. japonica</name>
    <name type="common">Rice</name>
    <dbReference type="NCBI Taxonomy" id="39947"/>
    <lineage>
        <taxon>Eukaryota</taxon>
        <taxon>Viridiplantae</taxon>
        <taxon>Streptophyta</taxon>
        <taxon>Embryophyta</taxon>
        <taxon>Tracheophyta</taxon>
        <taxon>Spermatophyta</taxon>
        <taxon>Magnoliopsida</taxon>
        <taxon>Liliopsida</taxon>
        <taxon>Poales</taxon>
        <taxon>Poaceae</taxon>
        <taxon>BOP clade</taxon>
        <taxon>Oryzoideae</taxon>
        <taxon>Oryzeae</taxon>
        <taxon>Oryzinae</taxon>
        <taxon>Oryza</taxon>
        <taxon>Oryza sativa</taxon>
    </lineage>
</organism>
<dbReference type="InterPro" id="IPR056648">
    <property type="entry name" value="DUF7746"/>
</dbReference>
<dbReference type="SUPFAM" id="SSF50630">
    <property type="entry name" value="Acid proteases"/>
    <property type="match status" value="1"/>
</dbReference>
<evidence type="ECO:0000256" key="2">
    <source>
        <dbReference type="SAM" id="MobiDB-lite"/>
    </source>
</evidence>
<dbReference type="InterPro" id="IPR001878">
    <property type="entry name" value="Znf_CCHC"/>
</dbReference>
<keyword evidence="1" id="KW-0862">Zinc</keyword>
<dbReference type="GO" id="GO:0008270">
    <property type="term" value="F:zinc ion binding"/>
    <property type="evidence" value="ECO:0007669"/>
    <property type="project" value="UniProtKB-KW"/>
</dbReference>
<dbReference type="Gene3D" id="2.40.70.10">
    <property type="entry name" value="Acid Proteases"/>
    <property type="match status" value="1"/>
</dbReference>
<accession>H2KWL4</accession>
<name>H2KWL4_ORYSJ</name>
<reference evidence="4" key="2">
    <citation type="submission" date="2005-04" db="EMBL/GenBank/DDBJ databases">
        <authorList>
            <person name="Buell C.R."/>
            <person name="Wing R.A."/>
            <person name="McCombie W.A."/>
            <person name="Ouyang S."/>
        </authorList>
    </citation>
    <scope>NUCLEOTIDE SEQUENCE</scope>
</reference>
<reference evidence="4" key="3">
    <citation type="submission" date="2006-01" db="EMBL/GenBank/DDBJ databases">
        <authorList>
            <person name="Buell R."/>
        </authorList>
    </citation>
    <scope>NUCLEOTIDE SEQUENCE</scope>
</reference>
<dbReference type="Pfam" id="PF24496">
    <property type="entry name" value="DUF7588"/>
    <property type="match status" value="1"/>
</dbReference>
<keyword evidence="1" id="KW-0863">Zinc-finger</keyword>
<gene>
    <name evidence="4" type="ordered locus">LOC_Os11g47438</name>
</gene>
<evidence type="ECO:0000313" key="4">
    <source>
        <dbReference type="EMBL" id="ABG22591.1"/>
    </source>
</evidence>